<dbReference type="Gene3D" id="2.60.120.10">
    <property type="entry name" value="Jelly Rolls"/>
    <property type="match status" value="1"/>
</dbReference>
<dbReference type="Pfam" id="PF07883">
    <property type="entry name" value="Cupin_2"/>
    <property type="match status" value="1"/>
</dbReference>
<dbReference type="PANTHER" id="PTHR35848">
    <property type="entry name" value="OXALATE-BINDING PROTEIN"/>
    <property type="match status" value="1"/>
</dbReference>
<dbReference type="GO" id="GO:0046872">
    <property type="term" value="F:metal ion binding"/>
    <property type="evidence" value="ECO:0007669"/>
    <property type="project" value="UniProtKB-KW"/>
</dbReference>
<evidence type="ECO:0000313" key="3">
    <source>
        <dbReference type="EMBL" id="TCU95238.1"/>
    </source>
</evidence>
<keyword evidence="1" id="KW-0479">Metal-binding</keyword>
<dbReference type="AlphaFoldDB" id="A0A4R3UX62"/>
<dbReference type="SUPFAM" id="SSF51182">
    <property type="entry name" value="RmlC-like cupins"/>
    <property type="match status" value="1"/>
</dbReference>
<dbReference type="InterPro" id="IPR013096">
    <property type="entry name" value="Cupin_2"/>
</dbReference>
<dbReference type="RefSeq" id="WP_132477684.1">
    <property type="nucleotide sequence ID" value="NZ_JBEBWM010000018.1"/>
</dbReference>
<dbReference type="InterPro" id="IPR014710">
    <property type="entry name" value="RmlC-like_jellyroll"/>
</dbReference>
<dbReference type="OrthoDB" id="122936at2"/>
<accession>A0A4R3UX62</accession>
<keyword evidence="4" id="KW-1185">Reference proteome</keyword>
<reference evidence="3 4" key="1">
    <citation type="submission" date="2019-03" db="EMBL/GenBank/DDBJ databases">
        <title>Genomic Encyclopedia of Type Strains, Phase IV (KMG-IV): sequencing the most valuable type-strain genomes for metagenomic binning, comparative biology and taxonomic classification.</title>
        <authorList>
            <person name="Goeker M."/>
        </authorList>
    </citation>
    <scope>NUCLEOTIDE SEQUENCE [LARGE SCALE GENOMIC DNA]</scope>
    <source>
        <strain evidence="3 4">DSM 100048</strain>
    </source>
</reference>
<dbReference type="PANTHER" id="PTHR35848:SF6">
    <property type="entry name" value="CUPIN TYPE-2 DOMAIN-CONTAINING PROTEIN"/>
    <property type="match status" value="1"/>
</dbReference>
<sequence length="137" mass="14871">MTIITPSSAALLKPETLKRYDRGGGASTTPLVSKTLGASAFISGYTEFGGGAKIPFHYHNCEESVVLLSGEALFDIDGEEYHLKPHDATFIPAGVPHRFRNMSDTEPMKILWIYGSADATRTLVETGETRSITAEHV</sequence>
<evidence type="ECO:0000259" key="2">
    <source>
        <dbReference type="Pfam" id="PF07883"/>
    </source>
</evidence>
<proteinExistence type="predicted"/>
<feature type="domain" description="Cupin type-2" evidence="2">
    <location>
        <begin position="46"/>
        <end position="114"/>
    </location>
</feature>
<name>A0A4R3UX62_9BURK</name>
<gene>
    <name evidence="3" type="ORF">EV686_10881</name>
</gene>
<evidence type="ECO:0000313" key="4">
    <source>
        <dbReference type="Proteomes" id="UP000294692"/>
    </source>
</evidence>
<dbReference type="InterPro" id="IPR051610">
    <property type="entry name" value="GPI/OXD"/>
</dbReference>
<comment type="caution">
    <text evidence="3">The sequence shown here is derived from an EMBL/GenBank/DDBJ whole genome shotgun (WGS) entry which is preliminary data.</text>
</comment>
<dbReference type="EMBL" id="SMBX01000008">
    <property type="protein sequence ID" value="TCU95238.1"/>
    <property type="molecule type" value="Genomic_DNA"/>
</dbReference>
<organism evidence="3 4">
    <name type="scientific">Paracandidimonas soli</name>
    <dbReference type="NCBI Taxonomy" id="1917182"/>
    <lineage>
        <taxon>Bacteria</taxon>
        <taxon>Pseudomonadati</taxon>
        <taxon>Pseudomonadota</taxon>
        <taxon>Betaproteobacteria</taxon>
        <taxon>Burkholderiales</taxon>
        <taxon>Alcaligenaceae</taxon>
        <taxon>Paracandidimonas</taxon>
    </lineage>
</organism>
<dbReference type="InterPro" id="IPR011051">
    <property type="entry name" value="RmlC_Cupin_sf"/>
</dbReference>
<dbReference type="Proteomes" id="UP000294692">
    <property type="component" value="Unassembled WGS sequence"/>
</dbReference>
<protein>
    <submittedName>
        <fullName evidence="3">Cupin domain</fullName>
    </submittedName>
</protein>
<evidence type="ECO:0000256" key="1">
    <source>
        <dbReference type="ARBA" id="ARBA00022723"/>
    </source>
</evidence>